<gene>
    <name evidence="3" type="ORF">HPG69_012524</name>
</gene>
<feature type="region of interest" description="Disordered" evidence="1">
    <location>
        <begin position="279"/>
        <end position="304"/>
    </location>
</feature>
<dbReference type="SUPFAM" id="SSF109640">
    <property type="entry name" value="KRAB domain (Kruppel-associated box)"/>
    <property type="match status" value="1"/>
</dbReference>
<dbReference type="SMART" id="SM00349">
    <property type="entry name" value="KRAB"/>
    <property type="match status" value="1"/>
</dbReference>
<feature type="region of interest" description="Disordered" evidence="1">
    <location>
        <begin position="215"/>
        <end position="249"/>
    </location>
</feature>
<evidence type="ECO:0000259" key="2">
    <source>
        <dbReference type="PROSITE" id="PS50805"/>
    </source>
</evidence>
<evidence type="ECO:0000313" key="4">
    <source>
        <dbReference type="Proteomes" id="UP000551758"/>
    </source>
</evidence>
<dbReference type="GO" id="GO:0006355">
    <property type="term" value="P:regulation of DNA-templated transcription"/>
    <property type="evidence" value="ECO:0007669"/>
    <property type="project" value="InterPro"/>
</dbReference>
<dbReference type="CDD" id="cd07765">
    <property type="entry name" value="KRAB_A-box"/>
    <property type="match status" value="1"/>
</dbReference>
<protein>
    <recommendedName>
        <fullName evidence="2">KRAB domain-containing protein</fullName>
    </recommendedName>
</protein>
<feature type="compositionally biased region" description="Low complexity" evidence="1">
    <location>
        <begin position="233"/>
        <end position="244"/>
    </location>
</feature>
<dbReference type="InterPro" id="IPR050169">
    <property type="entry name" value="Krueppel_C2H2_ZnF"/>
</dbReference>
<dbReference type="PANTHER" id="PTHR23232">
    <property type="entry name" value="KRAB DOMAIN C2H2 ZINC FINGER"/>
    <property type="match status" value="1"/>
</dbReference>
<feature type="domain" description="KRAB" evidence="2">
    <location>
        <begin position="62"/>
        <end position="133"/>
    </location>
</feature>
<dbReference type="EMBL" id="JACDTQ010001023">
    <property type="protein sequence ID" value="KAF5924271.1"/>
    <property type="molecule type" value="Genomic_DNA"/>
</dbReference>
<evidence type="ECO:0000313" key="3">
    <source>
        <dbReference type="EMBL" id="KAF5924271.1"/>
    </source>
</evidence>
<dbReference type="InterPro" id="IPR001909">
    <property type="entry name" value="KRAB"/>
</dbReference>
<dbReference type="PROSITE" id="PS50805">
    <property type="entry name" value="KRAB"/>
    <property type="match status" value="1"/>
</dbReference>
<keyword evidence="4" id="KW-1185">Reference proteome</keyword>
<comment type="caution">
    <text evidence="3">The sequence shown here is derived from an EMBL/GenBank/DDBJ whole genome shotgun (WGS) entry which is preliminary data.</text>
</comment>
<dbReference type="Gene3D" id="6.10.140.140">
    <property type="match status" value="1"/>
</dbReference>
<dbReference type="Proteomes" id="UP000551758">
    <property type="component" value="Unassembled WGS sequence"/>
</dbReference>
<feature type="compositionally biased region" description="Polar residues" evidence="1">
    <location>
        <begin position="285"/>
        <end position="304"/>
    </location>
</feature>
<reference evidence="3 4" key="1">
    <citation type="journal article" date="2020" name="Mol. Biol. Evol.">
        <title>Interspecific Gene Flow and the Evolution of Specialization in Black and White Rhinoceros.</title>
        <authorList>
            <person name="Moodley Y."/>
            <person name="Westbury M.V."/>
            <person name="Russo I.M."/>
            <person name="Gopalakrishnan S."/>
            <person name="Rakotoarivelo A."/>
            <person name="Olsen R.A."/>
            <person name="Prost S."/>
            <person name="Tunstall T."/>
            <person name="Ryder O.A."/>
            <person name="Dalen L."/>
            <person name="Bruford M.W."/>
        </authorList>
    </citation>
    <scope>NUCLEOTIDE SEQUENCE [LARGE SCALE GENOMIC DNA]</scope>
    <source>
        <strain evidence="3">SBR-YM</strain>
        <tissue evidence="3">Skin</tissue>
    </source>
</reference>
<dbReference type="PANTHER" id="PTHR23232:SF119">
    <property type="entry name" value="ZINC FINGER PROTEIN 383"/>
    <property type="match status" value="1"/>
</dbReference>
<dbReference type="AlphaFoldDB" id="A0A7J7F8E0"/>
<accession>A0A7J7F8E0</accession>
<organism evidence="3 4">
    <name type="scientific">Diceros bicornis minor</name>
    <name type="common">South-central black rhinoceros</name>
    <dbReference type="NCBI Taxonomy" id="77932"/>
    <lineage>
        <taxon>Eukaryota</taxon>
        <taxon>Metazoa</taxon>
        <taxon>Chordata</taxon>
        <taxon>Craniata</taxon>
        <taxon>Vertebrata</taxon>
        <taxon>Euteleostomi</taxon>
        <taxon>Mammalia</taxon>
        <taxon>Eutheria</taxon>
        <taxon>Laurasiatheria</taxon>
        <taxon>Perissodactyla</taxon>
        <taxon>Rhinocerotidae</taxon>
        <taxon>Diceros</taxon>
    </lineage>
</organism>
<name>A0A7J7F8E0_DICBM</name>
<sequence length="372" mass="43057">MQEFSLRGYSLGAKARLFNPKSLLNKRSPEEDWYFSANIKAMAQHFFKLIKSYTWLLFQESVMFSDVSIDFSQEEWECLNDDQRDLYRDVMLENYSNLVSMGHSISKPDVISFLEQGKEPWLVDRELTRGQWPALESRCETKKLFLKKEINEIESAQWEIMERLTTHDLQCSSFRDDWEYLMTLTQPLPKFCLGTTALLHLMYGLRRVRLSVTSNHPDSRHLASGPQAHTRGAHSPHSQAPASSDTQRVTHIHVCREGPRKQIYHNRAPYNFSQLQTRSQKHNLTHSQATPLPQRPPQHSQSYTARRTVPVIKSPSQPAFWSSQSHDLRLKPAPPSETIAPEPLHRQTHSAVRGHRTPQTAPRRVTFTPIPL</sequence>
<proteinExistence type="predicted"/>
<evidence type="ECO:0000256" key="1">
    <source>
        <dbReference type="SAM" id="MobiDB-lite"/>
    </source>
</evidence>
<dbReference type="Pfam" id="PF01352">
    <property type="entry name" value="KRAB"/>
    <property type="match status" value="1"/>
</dbReference>
<dbReference type="InterPro" id="IPR036051">
    <property type="entry name" value="KRAB_dom_sf"/>
</dbReference>